<sequence length="460" mass="50449">MAGTHRLAHLVNFDESMRSFRTRYLVPSNVGLRYYSIKKLPLLNEDEILIPVMSIVEGGVRFPLHPLLIDFLQTVNACPGQLSINVFRIIMGVVAVNRLLNVNLTVRDILHIYTYTCPGSESDTSCHLKAKNVNTKLVTVLPISSRLNIPAFAANLEDLRKVLNSKICVDRFGNPRVASLLLGYQPLIRNFLEGPTVPRSQETPVEPTVLYVAQPSSSIPQVDHPNLIPTGAVLEMAPPIDVFEIIGKKQKGASSSKAKGKAKQGGGLCLDQGNLPSWRLRGMGGDVFRQAVPPYLPWIGDGMKKMETEHSQAMSNVMANAAKNYGDLEKKHFETDKVKNLEAECVRSIGEAREEGKREGKSALKKVKTPSDSDLLLRENTPLPYLNSGLRESDKEDDEDEEDEGDEEDENLEVGGVVANPVLISVDDSLAPISLAPINTVPVPTEDDLTPIDAALSTET</sequence>
<proteinExistence type="predicted"/>
<name>A0A2N9FB99_FAGSY</name>
<accession>A0A2N9FB99</accession>
<protein>
    <submittedName>
        <fullName evidence="2">Uncharacterized protein</fullName>
    </submittedName>
</protein>
<feature type="region of interest" description="Disordered" evidence="1">
    <location>
        <begin position="439"/>
        <end position="460"/>
    </location>
</feature>
<reference evidence="2" key="1">
    <citation type="submission" date="2018-02" db="EMBL/GenBank/DDBJ databases">
        <authorList>
            <person name="Cohen D.B."/>
            <person name="Kent A.D."/>
        </authorList>
    </citation>
    <scope>NUCLEOTIDE SEQUENCE</scope>
</reference>
<feature type="region of interest" description="Disordered" evidence="1">
    <location>
        <begin position="352"/>
        <end position="417"/>
    </location>
</feature>
<dbReference type="AlphaFoldDB" id="A0A2N9FB99"/>
<feature type="compositionally biased region" description="Basic and acidic residues" evidence="1">
    <location>
        <begin position="352"/>
        <end position="362"/>
    </location>
</feature>
<organism evidence="2">
    <name type="scientific">Fagus sylvatica</name>
    <name type="common">Beechnut</name>
    <dbReference type="NCBI Taxonomy" id="28930"/>
    <lineage>
        <taxon>Eukaryota</taxon>
        <taxon>Viridiplantae</taxon>
        <taxon>Streptophyta</taxon>
        <taxon>Embryophyta</taxon>
        <taxon>Tracheophyta</taxon>
        <taxon>Spermatophyta</taxon>
        <taxon>Magnoliopsida</taxon>
        <taxon>eudicotyledons</taxon>
        <taxon>Gunneridae</taxon>
        <taxon>Pentapetalae</taxon>
        <taxon>rosids</taxon>
        <taxon>fabids</taxon>
        <taxon>Fagales</taxon>
        <taxon>Fagaceae</taxon>
        <taxon>Fagus</taxon>
    </lineage>
</organism>
<gene>
    <name evidence="2" type="ORF">FSB_LOCUS12345</name>
</gene>
<evidence type="ECO:0000313" key="2">
    <source>
        <dbReference type="EMBL" id="SPC84463.1"/>
    </source>
</evidence>
<evidence type="ECO:0000256" key="1">
    <source>
        <dbReference type="SAM" id="MobiDB-lite"/>
    </source>
</evidence>
<dbReference type="EMBL" id="OIVN01000712">
    <property type="protein sequence ID" value="SPC84463.1"/>
    <property type="molecule type" value="Genomic_DNA"/>
</dbReference>
<feature type="compositionally biased region" description="Acidic residues" evidence="1">
    <location>
        <begin position="395"/>
        <end position="412"/>
    </location>
</feature>